<sequence>MVEEALVRYVCEAPTKAPPKACAGKRRPPPRGLRIKKAEDQAEASLEQEVIRLRGLVASLRERSEPETRPKLDAEVQADVDSQGHQNDSDAQEQLDSLHQEVGDKSRELRRSQETVRLLRSELKQQQEVSEQFRLQAEMLEEQLLLTRQRFKAEARACEERWASRSTSLSRSRPSSAQISRKEFPQAGRSECSDEEEPCGRPPRRRAFCGE</sequence>
<feature type="compositionally biased region" description="Basic residues" evidence="1">
    <location>
        <begin position="23"/>
        <end position="35"/>
    </location>
</feature>
<accession>A0AA36IEF7</accession>
<evidence type="ECO:0000313" key="3">
    <source>
        <dbReference type="Proteomes" id="UP001178507"/>
    </source>
</evidence>
<feature type="compositionally biased region" description="Basic and acidic residues" evidence="1">
    <location>
        <begin position="60"/>
        <end position="74"/>
    </location>
</feature>
<comment type="caution">
    <text evidence="2">The sequence shown here is derived from an EMBL/GenBank/DDBJ whole genome shotgun (WGS) entry which is preliminary data.</text>
</comment>
<feature type="region of interest" description="Disordered" evidence="1">
    <location>
        <begin position="59"/>
        <end position="113"/>
    </location>
</feature>
<proteinExistence type="predicted"/>
<evidence type="ECO:0000313" key="2">
    <source>
        <dbReference type="EMBL" id="CAJ1385226.1"/>
    </source>
</evidence>
<feature type="region of interest" description="Disordered" evidence="1">
    <location>
        <begin position="14"/>
        <end position="42"/>
    </location>
</feature>
<feature type="region of interest" description="Disordered" evidence="1">
    <location>
        <begin position="160"/>
        <end position="211"/>
    </location>
</feature>
<protein>
    <submittedName>
        <fullName evidence="2">Uncharacterized protein</fullName>
    </submittedName>
</protein>
<keyword evidence="3" id="KW-1185">Reference proteome</keyword>
<dbReference type="AlphaFoldDB" id="A0AA36IEF7"/>
<gene>
    <name evidence="2" type="ORF">EVOR1521_LOCUS11869</name>
</gene>
<name>A0AA36IEF7_9DINO</name>
<dbReference type="Proteomes" id="UP001178507">
    <property type="component" value="Unassembled WGS sequence"/>
</dbReference>
<feature type="compositionally biased region" description="Basic and acidic residues" evidence="1">
    <location>
        <begin position="96"/>
        <end position="113"/>
    </location>
</feature>
<feature type="compositionally biased region" description="Basic residues" evidence="1">
    <location>
        <begin position="202"/>
        <end position="211"/>
    </location>
</feature>
<reference evidence="2" key="1">
    <citation type="submission" date="2023-08" db="EMBL/GenBank/DDBJ databases">
        <authorList>
            <person name="Chen Y."/>
            <person name="Shah S."/>
            <person name="Dougan E. K."/>
            <person name="Thang M."/>
            <person name="Chan C."/>
        </authorList>
    </citation>
    <scope>NUCLEOTIDE SEQUENCE</scope>
</reference>
<dbReference type="EMBL" id="CAUJNA010001213">
    <property type="protein sequence ID" value="CAJ1385226.1"/>
    <property type="molecule type" value="Genomic_DNA"/>
</dbReference>
<feature type="compositionally biased region" description="Low complexity" evidence="1">
    <location>
        <begin position="164"/>
        <end position="179"/>
    </location>
</feature>
<evidence type="ECO:0000256" key="1">
    <source>
        <dbReference type="SAM" id="MobiDB-lite"/>
    </source>
</evidence>
<organism evidence="2 3">
    <name type="scientific">Effrenium voratum</name>
    <dbReference type="NCBI Taxonomy" id="2562239"/>
    <lineage>
        <taxon>Eukaryota</taxon>
        <taxon>Sar</taxon>
        <taxon>Alveolata</taxon>
        <taxon>Dinophyceae</taxon>
        <taxon>Suessiales</taxon>
        <taxon>Symbiodiniaceae</taxon>
        <taxon>Effrenium</taxon>
    </lineage>
</organism>